<gene>
    <name evidence="3" type="ORF">BESB_054370</name>
</gene>
<evidence type="ECO:0000259" key="2">
    <source>
        <dbReference type="PROSITE" id="PS50011"/>
    </source>
</evidence>
<dbReference type="PROSITE" id="PS50011">
    <property type="entry name" value="PROTEIN_KINASE_DOM"/>
    <property type="match status" value="1"/>
</dbReference>
<sequence>MTSRRFQLFTEDSQSSHKTVPRSKNSRIEVGSAWVKTQVAAHLPPESSRKNNSISTIYKLLGKTLFEGNLFLFEQKEAGGTPEEFIRGPIIGAGACGLSIKGTFVSAGHDVAMKIHFSNTPCSKTNRSRLQGTKIQVDMELRVRDALAAAFGAENILTHGMVLSIGDARRVHGFPEMVKGAVSTAVLWNSVLVYPLMKCSLNDLLSVPGWPREARLYVAKRLIEILSSLHRAGVVDDDSHAGKVALKEGSGDLFFTDFGEHVSDGPVPNVSRRQRQLQEASHLGHLVYYAYTGKTCMPFWLFICTDNVPLDGTVDPIEVGPEELIIQDAIRAPLICNEHERILPQDITAATPLFRDEPHVTNGSTGRENW</sequence>
<dbReference type="InterPro" id="IPR011009">
    <property type="entry name" value="Kinase-like_dom_sf"/>
</dbReference>
<evidence type="ECO:0000313" key="4">
    <source>
        <dbReference type="Proteomes" id="UP000224006"/>
    </source>
</evidence>
<dbReference type="GeneID" id="40310366"/>
<accession>A0A2A9MIJ4</accession>
<keyword evidence="4" id="KW-1185">Reference proteome</keyword>
<dbReference type="EMBL" id="NWUJ01000004">
    <property type="protein sequence ID" value="PFH35786.1"/>
    <property type="molecule type" value="Genomic_DNA"/>
</dbReference>
<dbReference type="KEGG" id="bbes:BESB_054370"/>
<dbReference type="VEuPathDB" id="ToxoDB:BESB_054370"/>
<comment type="caution">
    <text evidence="3">The sequence shown here is derived from an EMBL/GenBank/DDBJ whole genome shotgun (WGS) entry which is preliminary data.</text>
</comment>
<keyword evidence="3" id="KW-0808">Transferase</keyword>
<name>A0A2A9MIJ4_BESBE</name>
<feature type="region of interest" description="Disordered" evidence="1">
    <location>
        <begin position="1"/>
        <end position="24"/>
    </location>
</feature>
<dbReference type="AlphaFoldDB" id="A0A2A9MIJ4"/>
<organism evidence="3 4">
    <name type="scientific">Besnoitia besnoiti</name>
    <name type="common">Apicomplexan protozoan</name>
    <dbReference type="NCBI Taxonomy" id="94643"/>
    <lineage>
        <taxon>Eukaryota</taxon>
        <taxon>Sar</taxon>
        <taxon>Alveolata</taxon>
        <taxon>Apicomplexa</taxon>
        <taxon>Conoidasida</taxon>
        <taxon>Coccidia</taxon>
        <taxon>Eucoccidiorida</taxon>
        <taxon>Eimeriorina</taxon>
        <taxon>Sarcocystidae</taxon>
        <taxon>Besnoitia</taxon>
    </lineage>
</organism>
<feature type="domain" description="Protein kinase" evidence="2">
    <location>
        <begin position="85"/>
        <end position="370"/>
    </location>
</feature>
<evidence type="ECO:0000256" key="1">
    <source>
        <dbReference type="SAM" id="MobiDB-lite"/>
    </source>
</evidence>
<dbReference type="Gene3D" id="3.30.200.20">
    <property type="entry name" value="Phosphorylase Kinase, domain 1"/>
    <property type="match status" value="1"/>
</dbReference>
<dbReference type="GO" id="GO:0005524">
    <property type="term" value="F:ATP binding"/>
    <property type="evidence" value="ECO:0007669"/>
    <property type="project" value="InterPro"/>
</dbReference>
<dbReference type="InterPro" id="IPR000719">
    <property type="entry name" value="Prot_kinase_dom"/>
</dbReference>
<keyword evidence="3" id="KW-0418">Kinase</keyword>
<protein>
    <submittedName>
        <fullName evidence="3">Protein kinase (Incomplete catalytic triad)</fullName>
    </submittedName>
</protein>
<reference evidence="3 4" key="1">
    <citation type="submission" date="2017-09" db="EMBL/GenBank/DDBJ databases">
        <title>Genome sequencing of Besnoitia besnoiti strain Bb-Ger1.</title>
        <authorList>
            <person name="Schares G."/>
            <person name="Venepally P."/>
            <person name="Lorenzi H.A."/>
        </authorList>
    </citation>
    <scope>NUCLEOTIDE SEQUENCE [LARGE SCALE GENOMIC DNA]</scope>
    <source>
        <strain evidence="3 4">Bb-Ger1</strain>
    </source>
</reference>
<dbReference type="SUPFAM" id="SSF56112">
    <property type="entry name" value="Protein kinase-like (PK-like)"/>
    <property type="match status" value="1"/>
</dbReference>
<feature type="compositionally biased region" description="Polar residues" evidence="1">
    <location>
        <begin position="1"/>
        <end position="18"/>
    </location>
</feature>
<dbReference type="GO" id="GO:0004672">
    <property type="term" value="F:protein kinase activity"/>
    <property type="evidence" value="ECO:0007669"/>
    <property type="project" value="InterPro"/>
</dbReference>
<evidence type="ECO:0000313" key="3">
    <source>
        <dbReference type="EMBL" id="PFH35786.1"/>
    </source>
</evidence>
<proteinExistence type="predicted"/>
<dbReference type="Proteomes" id="UP000224006">
    <property type="component" value="Chromosome IV"/>
</dbReference>
<dbReference type="Gene3D" id="1.10.510.10">
    <property type="entry name" value="Transferase(Phosphotransferase) domain 1"/>
    <property type="match status" value="1"/>
</dbReference>
<dbReference type="RefSeq" id="XP_029219795.1">
    <property type="nucleotide sequence ID" value="XM_029363872.1"/>
</dbReference>
<dbReference type="OrthoDB" id="544350at2759"/>